<dbReference type="GO" id="GO:0030366">
    <property type="term" value="F:molybdopterin synthase activity"/>
    <property type="evidence" value="ECO:0007669"/>
    <property type="project" value="UniProtKB-EC"/>
</dbReference>
<evidence type="ECO:0000256" key="4">
    <source>
        <dbReference type="ARBA" id="ARBA00013858"/>
    </source>
</evidence>
<dbReference type="RefSeq" id="WP_132766764.1">
    <property type="nucleotide sequence ID" value="NZ_SMAB01000001.1"/>
</dbReference>
<evidence type="ECO:0000256" key="5">
    <source>
        <dbReference type="ARBA" id="ARBA00022679"/>
    </source>
</evidence>
<dbReference type="InterPro" id="IPR016155">
    <property type="entry name" value="Mopterin_synth/thiamin_S_b"/>
</dbReference>
<dbReference type="Proteomes" id="UP000295788">
    <property type="component" value="Unassembled WGS sequence"/>
</dbReference>
<evidence type="ECO:0000256" key="12">
    <source>
        <dbReference type="ARBA" id="ARBA00032474"/>
    </source>
</evidence>
<dbReference type="FunFam" id="3.90.1170.40:FF:000003">
    <property type="entry name" value="Molybdopterin converting factor subunit 2"/>
    <property type="match status" value="1"/>
</dbReference>
<keyword evidence="5" id="KW-0808">Transferase</keyword>
<accession>A0A4R3KM45</accession>
<dbReference type="InterPro" id="IPR003749">
    <property type="entry name" value="ThiS/MoaD-like"/>
</dbReference>
<organism evidence="14 15">
    <name type="scientific">Tepidibacillus fermentans</name>
    <dbReference type="NCBI Taxonomy" id="1281767"/>
    <lineage>
        <taxon>Bacteria</taxon>
        <taxon>Bacillati</taxon>
        <taxon>Bacillota</taxon>
        <taxon>Bacilli</taxon>
        <taxon>Bacillales</taxon>
        <taxon>Bacillaceae</taxon>
        <taxon>Tepidibacillus</taxon>
    </lineage>
</organism>
<evidence type="ECO:0000256" key="13">
    <source>
        <dbReference type="ARBA" id="ARBA00049878"/>
    </source>
</evidence>
<dbReference type="InterPro" id="IPR010038">
    <property type="entry name" value="MoaD_arc-typ"/>
</dbReference>
<evidence type="ECO:0000256" key="11">
    <source>
        <dbReference type="ARBA" id="ARBA00030781"/>
    </source>
</evidence>
<comment type="subunit">
    <text evidence="8">Heterotetramer of 2 MoaD subunits and 2 MoaE subunits. Also stable as homodimer. The enzyme changes between these two forms during catalysis.</text>
</comment>
<comment type="pathway">
    <text evidence="1">Cofactor biosynthesis; molybdopterin biosynthesis.</text>
</comment>
<dbReference type="Pfam" id="PF02391">
    <property type="entry name" value="MoaE"/>
    <property type="match status" value="1"/>
</dbReference>
<keyword evidence="6" id="KW-0501">Molybdenum cofactor biosynthesis</keyword>
<dbReference type="SUPFAM" id="SSF54690">
    <property type="entry name" value="Molybdopterin synthase subunit MoaE"/>
    <property type="match status" value="1"/>
</dbReference>
<dbReference type="InterPro" id="IPR012675">
    <property type="entry name" value="Beta-grasp_dom_sf"/>
</dbReference>
<evidence type="ECO:0000256" key="6">
    <source>
        <dbReference type="ARBA" id="ARBA00023150"/>
    </source>
</evidence>
<evidence type="ECO:0000256" key="8">
    <source>
        <dbReference type="ARBA" id="ARBA00026066"/>
    </source>
</evidence>
<dbReference type="SUPFAM" id="SSF54285">
    <property type="entry name" value="MoaD/ThiS"/>
    <property type="match status" value="1"/>
</dbReference>
<dbReference type="InterPro" id="IPR003448">
    <property type="entry name" value="Mopterin_biosynth_MoaE"/>
</dbReference>
<dbReference type="CDD" id="cd00756">
    <property type="entry name" value="MoaE"/>
    <property type="match status" value="1"/>
</dbReference>
<comment type="function">
    <text evidence="7">Converts molybdopterin precursor Z into molybdopterin. This requires the incorporation of two sulfur atoms into precursor Z to generate a dithiolene group. The sulfur is provided by MoaD.</text>
</comment>
<evidence type="ECO:0000256" key="7">
    <source>
        <dbReference type="ARBA" id="ARBA00025448"/>
    </source>
</evidence>
<dbReference type="GO" id="GO:0006777">
    <property type="term" value="P:Mo-molybdopterin cofactor biosynthetic process"/>
    <property type="evidence" value="ECO:0007669"/>
    <property type="project" value="UniProtKB-KW"/>
</dbReference>
<comment type="catalytic activity">
    <reaction evidence="13">
        <text>2 [molybdopterin-synthase sulfur-carrier protein]-C-terminal-Gly-aminoethanethioate + cyclic pyranopterin phosphate + H2O = molybdopterin + 2 [molybdopterin-synthase sulfur-carrier protein]-C-terminal Gly-Gly + 2 H(+)</text>
        <dbReference type="Rhea" id="RHEA:26333"/>
        <dbReference type="Rhea" id="RHEA-COMP:12202"/>
        <dbReference type="Rhea" id="RHEA-COMP:19907"/>
        <dbReference type="ChEBI" id="CHEBI:15377"/>
        <dbReference type="ChEBI" id="CHEBI:15378"/>
        <dbReference type="ChEBI" id="CHEBI:58698"/>
        <dbReference type="ChEBI" id="CHEBI:59648"/>
        <dbReference type="ChEBI" id="CHEBI:90778"/>
        <dbReference type="ChEBI" id="CHEBI:232372"/>
        <dbReference type="EC" id="2.8.1.12"/>
    </reaction>
</comment>
<evidence type="ECO:0000256" key="1">
    <source>
        <dbReference type="ARBA" id="ARBA00005046"/>
    </source>
</evidence>
<evidence type="ECO:0000256" key="3">
    <source>
        <dbReference type="ARBA" id="ARBA00011950"/>
    </source>
</evidence>
<dbReference type="PANTHER" id="PTHR23404">
    <property type="entry name" value="MOLYBDOPTERIN SYNTHASE RELATED"/>
    <property type="match status" value="1"/>
</dbReference>
<evidence type="ECO:0000256" key="2">
    <source>
        <dbReference type="ARBA" id="ARBA00005426"/>
    </source>
</evidence>
<keyword evidence="15" id="KW-1185">Reference proteome</keyword>
<evidence type="ECO:0000313" key="14">
    <source>
        <dbReference type="EMBL" id="TCS84536.1"/>
    </source>
</evidence>
<dbReference type="CDD" id="cd00754">
    <property type="entry name" value="Ubl_MoaD"/>
    <property type="match status" value="1"/>
</dbReference>
<dbReference type="Gene3D" id="3.90.1170.40">
    <property type="entry name" value="Molybdopterin biosynthesis MoaE subunit"/>
    <property type="match status" value="1"/>
</dbReference>
<dbReference type="InterPro" id="IPR036563">
    <property type="entry name" value="MoaE_sf"/>
</dbReference>
<dbReference type="EC" id="2.8.1.12" evidence="3"/>
<dbReference type="NCBIfam" id="TIGR01687">
    <property type="entry name" value="moaD_arch"/>
    <property type="match status" value="1"/>
</dbReference>
<gene>
    <name evidence="14" type="ORF">EDD72_101205</name>
</gene>
<dbReference type="Gene3D" id="3.10.20.30">
    <property type="match status" value="1"/>
</dbReference>
<sequence>MKITVKFFAGIAESTGKRVHELHFDHSPNVKDIINSLISEFPQAAEMIKRSMVSVNHDYAKPEQNITETDEVALIPPVSGGEEPLYEVTTEPLSADRLIAKVSNPYAGAILTFVGTVREFTHGKRTVYLEYEAYPEMAIKKMEEIANEIKEKWPDTKVAMSHRVGKLAIEEISVIIAVASPHREAGFEAGRYAIERLKQIVPVWKKEIWEDGEEWIGHQEGPWKPQTEK</sequence>
<comment type="similarity">
    <text evidence="2">Belongs to the MoaE family.</text>
</comment>
<dbReference type="OrthoDB" id="9803224at2"/>
<comment type="caution">
    <text evidence="14">The sequence shown here is derived from an EMBL/GenBank/DDBJ whole genome shotgun (WGS) entry which is preliminary data.</text>
</comment>
<evidence type="ECO:0000313" key="15">
    <source>
        <dbReference type="Proteomes" id="UP000295788"/>
    </source>
</evidence>
<dbReference type="Pfam" id="PF02597">
    <property type="entry name" value="ThiS"/>
    <property type="match status" value="1"/>
</dbReference>
<evidence type="ECO:0000256" key="10">
    <source>
        <dbReference type="ARBA" id="ARBA00030407"/>
    </source>
</evidence>
<protein>
    <recommendedName>
        <fullName evidence="4">Molybdopterin synthase catalytic subunit</fullName>
        <ecNumber evidence="3">2.8.1.12</ecNumber>
    </recommendedName>
    <alternativeName>
        <fullName evidence="11">MPT synthase subunit 2</fullName>
    </alternativeName>
    <alternativeName>
        <fullName evidence="9">Molybdenum cofactor biosynthesis protein E</fullName>
    </alternativeName>
    <alternativeName>
        <fullName evidence="10">Molybdopterin-converting factor large subunit</fullName>
    </alternativeName>
    <alternativeName>
        <fullName evidence="12">Molybdopterin-converting factor subunit 2</fullName>
    </alternativeName>
</protein>
<dbReference type="AlphaFoldDB" id="A0A4R3KM45"/>
<reference evidence="14 15" key="1">
    <citation type="submission" date="2019-03" db="EMBL/GenBank/DDBJ databases">
        <title>Genomic Encyclopedia of Type Strains, Phase IV (KMG-IV): sequencing the most valuable type-strain genomes for metagenomic binning, comparative biology and taxonomic classification.</title>
        <authorList>
            <person name="Goeker M."/>
        </authorList>
    </citation>
    <scope>NUCLEOTIDE SEQUENCE [LARGE SCALE GENOMIC DNA]</scope>
    <source>
        <strain evidence="14 15">DSM 23802</strain>
    </source>
</reference>
<proteinExistence type="inferred from homology"/>
<name>A0A4R3KM45_9BACI</name>
<dbReference type="EMBL" id="SMAB01000001">
    <property type="protein sequence ID" value="TCS84536.1"/>
    <property type="molecule type" value="Genomic_DNA"/>
</dbReference>
<evidence type="ECO:0000256" key="9">
    <source>
        <dbReference type="ARBA" id="ARBA00029745"/>
    </source>
</evidence>